<dbReference type="EMBL" id="VOSL01000058">
    <property type="protein sequence ID" value="TXD33993.1"/>
    <property type="molecule type" value="Genomic_DNA"/>
</dbReference>
<accession>A0A5C6X186</accession>
<dbReference type="InterPro" id="IPR050396">
    <property type="entry name" value="Glycosyltr_51/Transpeptidase"/>
</dbReference>
<evidence type="ECO:0000256" key="1">
    <source>
        <dbReference type="ARBA" id="ARBA00022679"/>
    </source>
</evidence>
<dbReference type="PANTHER" id="PTHR32282">
    <property type="entry name" value="BINDING PROTEIN TRANSPEPTIDASE, PUTATIVE-RELATED"/>
    <property type="match status" value="1"/>
</dbReference>
<dbReference type="PANTHER" id="PTHR32282:SF33">
    <property type="entry name" value="PEPTIDOGLYCAN GLYCOSYLTRANSFERASE"/>
    <property type="match status" value="1"/>
</dbReference>
<keyword evidence="1" id="KW-0808">Transferase</keyword>
<evidence type="ECO:0000256" key="2">
    <source>
        <dbReference type="SAM" id="MobiDB-lite"/>
    </source>
</evidence>
<protein>
    <recommendedName>
        <fullName evidence="3">Glycosyl transferase family 51 domain-containing protein</fullName>
    </recommendedName>
</protein>
<evidence type="ECO:0000313" key="5">
    <source>
        <dbReference type="Proteomes" id="UP000321046"/>
    </source>
</evidence>
<feature type="region of interest" description="Disordered" evidence="2">
    <location>
        <begin position="170"/>
        <end position="206"/>
    </location>
</feature>
<dbReference type="OrthoDB" id="9766909at2"/>
<feature type="compositionally biased region" description="Basic and acidic residues" evidence="2">
    <location>
        <begin position="184"/>
        <end position="194"/>
    </location>
</feature>
<dbReference type="InterPro" id="IPR023346">
    <property type="entry name" value="Lysozyme-like_dom_sf"/>
</dbReference>
<gene>
    <name evidence="4" type="ORF">FRC96_14680</name>
</gene>
<organism evidence="4 5">
    <name type="scientific">Lujinxingia vulgaris</name>
    <dbReference type="NCBI Taxonomy" id="2600176"/>
    <lineage>
        <taxon>Bacteria</taxon>
        <taxon>Deltaproteobacteria</taxon>
        <taxon>Bradymonadales</taxon>
        <taxon>Lujinxingiaceae</taxon>
        <taxon>Lujinxingia</taxon>
    </lineage>
</organism>
<name>A0A5C6X186_9DELT</name>
<dbReference type="AlphaFoldDB" id="A0A5C6X186"/>
<evidence type="ECO:0000313" key="4">
    <source>
        <dbReference type="EMBL" id="TXD33993.1"/>
    </source>
</evidence>
<dbReference type="InterPro" id="IPR036950">
    <property type="entry name" value="PBP_transglycosylase"/>
</dbReference>
<proteinExistence type="predicted"/>
<dbReference type="Proteomes" id="UP000321046">
    <property type="component" value="Unassembled WGS sequence"/>
</dbReference>
<reference evidence="4 5" key="1">
    <citation type="submission" date="2019-08" db="EMBL/GenBank/DDBJ databases">
        <title>Bradymonadales sp. TMQ2.</title>
        <authorList>
            <person name="Liang Q."/>
        </authorList>
    </citation>
    <scope>NUCLEOTIDE SEQUENCE [LARGE SCALE GENOMIC DNA]</scope>
    <source>
        <strain evidence="4 5">TMQ2</strain>
    </source>
</reference>
<dbReference type="SUPFAM" id="SSF53955">
    <property type="entry name" value="Lysozyme-like"/>
    <property type="match status" value="1"/>
</dbReference>
<dbReference type="Pfam" id="PF00912">
    <property type="entry name" value="Transgly"/>
    <property type="match status" value="1"/>
</dbReference>
<dbReference type="InterPro" id="IPR001264">
    <property type="entry name" value="Glyco_trans_51"/>
</dbReference>
<feature type="domain" description="Glycosyl transferase family 51" evidence="3">
    <location>
        <begin position="626"/>
        <end position="793"/>
    </location>
</feature>
<dbReference type="GO" id="GO:0008955">
    <property type="term" value="F:peptidoglycan glycosyltransferase activity"/>
    <property type="evidence" value="ECO:0007669"/>
    <property type="project" value="TreeGrafter"/>
</dbReference>
<dbReference type="Gene3D" id="1.10.3810.10">
    <property type="entry name" value="Biosynthetic peptidoglycan transglycosylase-like"/>
    <property type="match status" value="1"/>
</dbReference>
<evidence type="ECO:0000259" key="3">
    <source>
        <dbReference type="Pfam" id="PF00912"/>
    </source>
</evidence>
<comment type="caution">
    <text evidence="4">The sequence shown here is derived from an EMBL/GenBank/DDBJ whole genome shotgun (WGS) entry which is preliminary data.</text>
</comment>
<sequence length="874" mass="94354">MFRGLSRRGVPAIFWTPGLSMLYKRAMNGASESEHSVTKTLKDGPGEARRSGHSAGMALLTCAVVCGGLWVGAEVLRSPMVLKRVVVPRVAQLADQQGVELRIGAMGPAGWAGVRAYEVSLAKTQGAKRVEVLLDEVDLHLDWSESLRARAPKLGEVRLGTFEVWGGDAPVAPRVEDGGDVAPGDDRASTHEPSESSSPAGTPRGPERVLASMVQVSWEGGPVELQGALWPVNLGAGEARVDVAGRTLASLRARGQVDAQPFEAAVDGEALVVHTETMDVAALLKAPAGELDVASVSLDLGEALARLRRGKMPERVTLSKMRVRPVEGADVVLEADASTLERRGPTVIWSSEGARVRGEQKIYGLRDVELSYRADVPGLGLVAEVLDDEGGHLNVEAQWHLPSAMVGINAWFHDFAWDGTTPWPVPGSSRVERALLEGTLHGEVDLAQRIADLNGDLVLEEFHVSAPFLAEETLKFEAVEVGLGATFDAGARALSVGEGRLKLGALDEVRWSGHVIDAGKGFSFGWSLAGEDLDASQVLSELPEAMSGVLANTQMQGRFGVELGTSGHSAFPDSLVLDVSFTGDVQVEDSLRWDAMRAAGVDVPEEAGGGGFFDSEAHPARDIDPQEWVRIARLPAHVPSALLSAEDATFLQHAGLDWVGLRMAMVHNLREGALERGGSTITQQLAKNLFLTRDRTISRKLQEAFLTWRMESELSKEQILELYINVVDWGPGVHGLYQASRFYFDRNPDELNVSQSAMLGAILPAPSRFGALIKAGYLPSSRQDKMRRVLVNMRFLEQLTWPEYHAALDEVNRSNLGGVQLAVCADDETAGEDDRSCAEVLASQVEEESAGEMSFEDWEVSQIPTETGWMPLTH</sequence>